<dbReference type="PRINTS" id="PR00039">
    <property type="entry name" value="HTHLYSR"/>
</dbReference>
<dbReference type="Pfam" id="PF00126">
    <property type="entry name" value="HTH_1"/>
    <property type="match status" value="1"/>
</dbReference>
<dbReference type="eggNOG" id="COG0583">
    <property type="taxonomic scope" value="Bacteria"/>
</dbReference>
<dbReference type="SUPFAM" id="SSF46785">
    <property type="entry name" value="Winged helix' DNA-binding domain"/>
    <property type="match status" value="1"/>
</dbReference>
<dbReference type="GO" id="GO:0003677">
    <property type="term" value="F:DNA binding"/>
    <property type="evidence" value="ECO:0007669"/>
    <property type="project" value="UniProtKB-KW"/>
</dbReference>
<evidence type="ECO:0000256" key="3">
    <source>
        <dbReference type="ARBA" id="ARBA00023125"/>
    </source>
</evidence>
<keyword evidence="2" id="KW-0805">Transcription regulation</keyword>
<dbReference type="PANTHER" id="PTHR30346">
    <property type="entry name" value="TRANSCRIPTIONAL DUAL REGULATOR HCAR-RELATED"/>
    <property type="match status" value="1"/>
</dbReference>
<dbReference type="HOGENOM" id="CLU_039613_6_4_11"/>
<evidence type="ECO:0000313" key="9">
    <source>
        <dbReference type="Proteomes" id="UP000001409"/>
    </source>
</evidence>
<evidence type="ECO:0000256" key="4">
    <source>
        <dbReference type="ARBA" id="ARBA00023159"/>
    </source>
</evidence>
<sequence length="410" mass="44868">MWWIWMPPTRPARSGSPPWISNTTRGHRGWVDPRKGFQPGKGLLTYPQDIQRFYLFTEDNAHVIVIFHYPSMAFPVMVIGMSNKEYRPTLAQLRTFATIAECKHFGTAASKLSISQPSLSQALVALETGLGVQLIERSTRKVIVTPAGEKLLPYAKSTLDAAESFLAHARGANGSLTGPLTVGIIPTVAPYILPSLLSIVNAEFPDLEPHIVEDQTKHLLSLLRDGAIDVAVMALPSETPGMMEIPLYDEDFVVVVPDDHELAGRQDLQLTALDELELLLLDDGHCLHDQIVDLCRRVDVNPISSTTAVTRASSLTTVMQLVVAGLGSTLVPVSAVPWECTRDGLATANFGPDVVANRRIGLVYRSSSSRAEEFEQFAQILQRAFDEALKNAHATGIQLKDNNPIIPLPV</sequence>
<accession>Q8FPG1</accession>
<dbReference type="SUPFAM" id="SSF53850">
    <property type="entry name" value="Periplasmic binding protein-like II"/>
    <property type="match status" value="1"/>
</dbReference>
<name>Q8FPG1_COREF</name>
<dbReference type="EMBL" id="BA000035">
    <property type="protein sequence ID" value="BAC18627.1"/>
    <property type="molecule type" value="Genomic_DNA"/>
</dbReference>
<evidence type="ECO:0000313" key="8">
    <source>
        <dbReference type="EMBL" id="BAC18627.1"/>
    </source>
</evidence>
<dbReference type="Proteomes" id="UP000001409">
    <property type="component" value="Chromosome"/>
</dbReference>
<dbReference type="FunFam" id="1.10.10.10:FF:000001">
    <property type="entry name" value="LysR family transcriptional regulator"/>
    <property type="match status" value="1"/>
</dbReference>
<dbReference type="PANTHER" id="PTHR30346:SF26">
    <property type="entry name" value="HYDROGEN PEROXIDE-INDUCIBLE GENES ACTIVATOR"/>
    <property type="match status" value="1"/>
</dbReference>
<comment type="similarity">
    <text evidence="1">Belongs to the LysR transcriptional regulatory family.</text>
</comment>
<dbReference type="Gene3D" id="3.40.190.10">
    <property type="entry name" value="Periplasmic binding protein-like II"/>
    <property type="match status" value="2"/>
</dbReference>
<keyword evidence="9" id="KW-1185">Reference proteome</keyword>
<keyword evidence="5" id="KW-0804">Transcription</keyword>
<organism evidence="8 9">
    <name type="scientific">Corynebacterium efficiens (strain DSM 44549 / YS-314 / AJ 12310 / JCM 11189 / NBRC 100395)</name>
    <dbReference type="NCBI Taxonomy" id="196164"/>
    <lineage>
        <taxon>Bacteria</taxon>
        <taxon>Bacillati</taxon>
        <taxon>Actinomycetota</taxon>
        <taxon>Actinomycetes</taxon>
        <taxon>Mycobacteriales</taxon>
        <taxon>Corynebacteriaceae</taxon>
        <taxon>Corynebacterium</taxon>
    </lineage>
</organism>
<dbReference type="CDD" id="cd08411">
    <property type="entry name" value="PBP2_OxyR"/>
    <property type="match status" value="1"/>
</dbReference>
<dbReference type="Pfam" id="PF03466">
    <property type="entry name" value="LysR_substrate"/>
    <property type="match status" value="1"/>
</dbReference>
<dbReference type="PROSITE" id="PS50931">
    <property type="entry name" value="HTH_LYSR"/>
    <property type="match status" value="1"/>
</dbReference>
<keyword evidence="4" id="KW-0010">Activator</keyword>
<evidence type="ECO:0000256" key="2">
    <source>
        <dbReference type="ARBA" id="ARBA00023015"/>
    </source>
</evidence>
<feature type="domain" description="HTH lysR-type" evidence="7">
    <location>
        <begin position="88"/>
        <end position="145"/>
    </location>
</feature>
<dbReference type="GO" id="GO:0032993">
    <property type="term" value="C:protein-DNA complex"/>
    <property type="evidence" value="ECO:0007669"/>
    <property type="project" value="TreeGrafter"/>
</dbReference>
<evidence type="ECO:0000256" key="5">
    <source>
        <dbReference type="ARBA" id="ARBA00023163"/>
    </source>
</evidence>
<protein>
    <recommendedName>
        <fullName evidence="6">Probable hydrogen peroxide-inducible genes activator</fullName>
    </recommendedName>
</protein>
<dbReference type="InterPro" id="IPR036388">
    <property type="entry name" value="WH-like_DNA-bd_sf"/>
</dbReference>
<dbReference type="InterPro" id="IPR036390">
    <property type="entry name" value="WH_DNA-bd_sf"/>
</dbReference>
<reference evidence="8 9" key="1">
    <citation type="journal article" date="2003" name="Genome Res.">
        <title>Comparative complete genome sequence analysis of the amino acid replacements responsible for the thermostability of Corynebacterium efficiens.</title>
        <authorList>
            <person name="Nishio Y."/>
            <person name="Nakamura Y."/>
            <person name="Kawarabayasi Y."/>
            <person name="Usuda Y."/>
            <person name="Kimura E."/>
            <person name="Sugimoto S."/>
            <person name="Matsui K."/>
            <person name="Yamagishi A."/>
            <person name="Kikuchi H."/>
            <person name="Ikeo K."/>
            <person name="Gojobori T."/>
        </authorList>
    </citation>
    <scope>NUCLEOTIDE SEQUENCE [LARGE SCALE GENOMIC DNA]</scope>
    <source>
        <strain evidence="9">DSM 44549 / YS-314 / AJ 12310 / JCM 11189 / NBRC 100395</strain>
    </source>
</reference>
<dbReference type="InterPro" id="IPR005119">
    <property type="entry name" value="LysR_subst-bd"/>
</dbReference>
<dbReference type="AlphaFoldDB" id="Q8FPG1"/>
<dbReference type="Gene3D" id="1.10.10.10">
    <property type="entry name" value="Winged helix-like DNA-binding domain superfamily/Winged helix DNA-binding domain"/>
    <property type="match status" value="1"/>
</dbReference>
<dbReference type="InterPro" id="IPR000847">
    <property type="entry name" value="LysR_HTH_N"/>
</dbReference>
<evidence type="ECO:0000256" key="1">
    <source>
        <dbReference type="ARBA" id="ARBA00009437"/>
    </source>
</evidence>
<dbReference type="KEGG" id="cef:CE1817"/>
<evidence type="ECO:0000259" key="7">
    <source>
        <dbReference type="PROSITE" id="PS50931"/>
    </source>
</evidence>
<keyword evidence="3" id="KW-0238">DNA-binding</keyword>
<proteinExistence type="inferred from homology"/>
<dbReference type="STRING" id="196164.gene:10742245"/>
<dbReference type="GO" id="GO:0003700">
    <property type="term" value="F:DNA-binding transcription factor activity"/>
    <property type="evidence" value="ECO:0007669"/>
    <property type="project" value="InterPro"/>
</dbReference>
<evidence type="ECO:0000256" key="6">
    <source>
        <dbReference type="ARBA" id="ARBA00040885"/>
    </source>
</evidence>